<dbReference type="NCBIfam" id="NF006119">
    <property type="entry name" value="PRK08264.1-5"/>
    <property type="match status" value="1"/>
</dbReference>
<keyword evidence="5" id="KW-1185">Reference proteome</keyword>
<dbReference type="Pfam" id="PF00106">
    <property type="entry name" value="adh_short"/>
    <property type="match status" value="1"/>
</dbReference>
<evidence type="ECO:0000256" key="3">
    <source>
        <dbReference type="RuleBase" id="RU000363"/>
    </source>
</evidence>
<gene>
    <name evidence="4" type="ORF">H7K45_08290</name>
</gene>
<proteinExistence type="inferred from homology"/>
<dbReference type="EMBL" id="JACKVK010000005">
    <property type="protein sequence ID" value="MCV7420537.1"/>
    <property type="molecule type" value="Genomic_DNA"/>
</dbReference>
<protein>
    <submittedName>
        <fullName evidence="4">SDR family oxidoreductase</fullName>
    </submittedName>
</protein>
<evidence type="ECO:0000313" key="4">
    <source>
        <dbReference type="EMBL" id="MCV7420537.1"/>
    </source>
</evidence>
<sequence>MQIDGAVALVTGANRGLGQRISEQLVSRGAKVYGAARRPGSVTTPGVIPVHVDVTDADSVAAAAAATGDVTLLVNNAGMASSATLLTGPMDEVRATMESHFFGTLSVTRAFAPQLIANAPGAVLNVVSVLSWLHPQVLGAYAAAKTALWAQSDAIREEFAPHGVAVTALHIGFMDTDMIADLDTVKTDPGIIAAMAVDGVERGVIEVLTDEMTREAKAALSRERIAGAENTFEAWL</sequence>
<dbReference type="SUPFAM" id="SSF51735">
    <property type="entry name" value="NAD(P)-binding Rossmann-fold domains"/>
    <property type="match status" value="1"/>
</dbReference>
<dbReference type="PANTHER" id="PTHR43391">
    <property type="entry name" value="RETINOL DEHYDROGENASE-RELATED"/>
    <property type="match status" value="1"/>
</dbReference>
<accession>A0A9X2YJP7</accession>
<dbReference type="Proteomes" id="UP001141629">
    <property type="component" value="Unassembled WGS sequence"/>
</dbReference>
<dbReference type="GO" id="GO:0005829">
    <property type="term" value="C:cytosol"/>
    <property type="evidence" value="ECO:0007669"/>
    <property type="project" value="TreeGrafter"/>
</dbReference>
<evidence type="ECO:0000256" key="1">
    <source>
        <dbReference type="ARBA" id="ARBA00006484"/>
    </source>
</evidence>
<comment type="similarity">
    <text evidence="1 3">Belongs to the short-chain dehydrogenases/reductases (SDR) family.</text>
</comment>
<reference evidence="4" key="2">
    <citation type="journal article" date="2022" name="BMC Genomics">
        <title>Comparative genome analysis of mycobacteria focusing on tRNA and non-coding RNA.</title>
        <authorList>
            <person name="Behra P.R.K."/>
            <person name="Pettersson B.M.F."/>
            <person name="Ramesh M."/>
            <person name="Das S."/>
            <person name="Dasgupta S."/>
            <person name="Kirsebom L.A."/>
        </authorList>
    </citation>
    <scope>NUCLEOTIDE SEQUENCE</scope>
    <source>
        <strain evidence="4">DSM 44838</strain>
    </source>
</reference>
<dbReference type="InterPro" id="IPR036291">
    <property type="entry name" value="NAD(P)-bd_dom_sf"/>
</dbReference>
<dbReference type="InterPro" id="IPR002347">
    <property type="entry name" value="SDR_fam"/>
</dbReference>
<dbReference type="PANTHER" id="PTHR43391:SF91">
    <property type="entry name" value="OS04G0390700 PROTEIN"/>
    <property type="match status" value="1"/>
</dbReference>
<dbReference type="AlphaFoldDB" id="A0A9X2YJP7"/>
<dbReference type="PRINTS" id="PR00080">
    <property type="entry name" value="SDRFAMILY"/>
</dbReference>
<dbReference type="Gene3D" id="3.40.50.720">
    <property type="entry name" value="NAD(P)-binding Rossmann-like Domain"/>
    <property type="match status" value="1"/>
</dbReference>
<keyword evidence="2" id="KW-0560">Oxidoreductase</keyword>
<comment type="caution">
    <text evidence="4">The sequence shown here is derived from an EMBL/GenBank/DDBJ whole genome shotgun (WGS) entry which is preliminary data.</text>
</comment>
<evidence type="ECO:0000256" key="2">
    <source>
        <dbReference type="ARBA" id="ARBA00023002"/>
    </source>
</evidence>
<dbReference type="RefSeq" id="WP_263995318.1">
    <property type="nucleotide sequence ID" value="NZ_JACKVK010000005.1"/>
</dbReference>
<reference evidence="4" key="1">
    <citation type="submission" date="2020-07" db="EMBL/GenBank/DDBJ databases">
        <authorList>
            <person name="Pettersson B.M.F."/>
            <person name="Behra P.R.K."/>
            <person name="Ramesh M."/>
            <person name="Das S."/>
            <person name="Dasgupta S."/>
            <person name="Kirsebom L.A."/>
        </authorList>
    </citation>
    <scope>NUCLEOTIDE SEQUENCE</scope>
    <source>
        <strain evidence="4">DSM 44838</strain>
    </source>
</reference>
<evidence type="ECO:0000313" key="5">
    <source>
        <dbReference type="Proteomes" id="UP001141629"/>
    </source>
</evidence>
<organism evidence="4 5">
    <name type="scientific">Mycobacterium yunnanensis</name>
    <dbReference type="NCBI Taxonomy" id="368477"/>
    <lineage>
        <taxon>Bacteria</taxon>
        <taxon>Bacillati</taxon>
        <taxon>Actinomycetota</taxon>
        <taxon>Actinomycetes</taxon>
        <taxon>Mycobacteriales</taxon>
        <taxon>Mycobacteriaceae</taxon>
        <taxon>Mycobacterium</taxon>
    </lineage>
</organism>
<name>A0A9X2YJP7_9MYCO</name>
<dbReference type="GO" id="GO:0016491">
    <property type="term" value="F:oxidoreductase activity"/>
    <property type="evidence" value="ECO:0007669"/>
    <property type="project" value="UniProtKB-KW"/>
</dbReference>
<dbReference type="PRINTS" id="PR00081">
    <property type="entry name" value="GDHRDH"/>
</dbReference>